<evidence type="ECO:0000259" key="3">
    <source>
        <dbReference type="PROSITE" id="PS51677"/>
    </source>
</evidence>
<dbReference type="SUPFAM" id="SSF88713">
    <property type="entry name" value="Glycoside hydrolase/deacetylase"/>
    <property type="match status" value="1"/>
</dbReference>
<feature type="domain" description="NodB homology" evidence="3">
    <location>
        <begin position="25"/>
        <end position="246"/>
    </location>
</feature>
<gene>
    <name evidence="4" type="ORF">tinsulaeT_00770</name>
</gene>
<organism evidence="4 5">
    <name type="scientific">Thalassotalea insulae</name>
    <dbReference type="NCBI Taxonomy" id="2056778"/>
    <lineage>
        <taxon>Bacteria</taxon>
        <taxon>Pseudomonadati</taxon>
        <taxon>Pseudomonadota</taxon>
        <taxon>Gammaproteobacteria</taxon>
        <taxon>Alteromonadales</taxon>
        <taxon>Colwelliaceae</taxon>
        <taxon>Thalassotalea</taxon>
    </lineage>
</organism>
<dbReference type="Proteomes" id="UP001157186">
    <property type="component" value="Unassembled WGS sequence"/>
</dbReference>
<accession>A0ABQ6GLC1</accession>
<keyword evidence="1" id="KW-0479">Metal-binding</keyword>
<dbReference type="InterPro" id="IPR011330">
    <property type="entry name" value="Glyco_hydro/deAcase_b/a-brl"/>
</dbReference>
<dbReference type="InterPro" id="IPR002509">
    <property type="entry name" value="NODB_dom"/>
</dbReference>
<dbReference type="Pfam" id="PF01522">
    <property type="entry name" value="Polysacc_deac_1"/>
    <property type="match status" value="1"/>
</dbReference>
<dbReference type="PANTHER" id="PTHR10587">
    <property type="entry name" value="GLYCOSYL TRANSFERASE-RELATED"/>
    <property type="match status" value="1"/>
</dbReference>
<dbReference type="EMBL" id="BSST01000001">
    <property type="protein sequence ID" value="GLX76737.1"/>
    <property type="molecule type" value="Genomic_DNA"/>
</dbReference>
<dbReference type="InterPro" id="IPR050248">
    <property type="entry name" value="Polysacc_deacetylase_ArnD"/>
</dbReference>
<keyword evidence="5" id="KW-1185">Reference proteome</keyword>
<comment type="caution">
    <text evidence="4">The sequence shown here is derived from an EMBL/GenBank/DDBJ whole genome shotgun (WGS) entry which is preliminary data.</text>
</comment>
<reference evidence="4 5" key="1">
    <citation type="submission" date="2023-03" db="EMBL/GenBank/DDBJ databases">
        <title>Draft genome sequence of Thalassotalea insulae KCTC 62186T.</title>
        <authorList>
            <person name="Sawabe T."/>
        </authorList>
    </citation>
    <scope>NUCLEOTIDE SEQUENCE [LARGE SCALE GENOMIC DNA]</scope>
    <source>
        <strain evidence="4 5">KCTC 62186</strain>
    </source>
</reference>
<dbReference type="PROSITE" id="PS51677">
    <property type="entry name" value="NODB"/>
    <property type="match status" value="1"/>
</dbReference>
<dbReference type="PANTHER" id="PTHR10587:SF133">
    <property type="entry name" value="CHITIN DEACETYLASE 1-RELATED"/>
    <property type="match status" value="1"/>
</dbReference>
<dbReference type="RefSeq" id="WP_284242529.1">
    <property type="nucleotide sequence ID" value="NZ_BSST01000001.1"/>
</dbReference>
<sequence>MTINSSLKALMILFALFISFDGFSKEIALTFDDAPRAAKGYFDGKTRAAKLIANLKAHQVEQVAFFVVTSRLDAEGVARVNAYNTAGHIIANHSDTHPDFNRLTLEQYSDNFLRADRQLRPFSNFSPLYRFPYLREGNTLEKRNGMRALLKDRGYRNGYITLNNYDWYIETLFQQSIKSGQPLDMERMRQFYVKTLMASIQYYDQMANTYLGRSPKHVLLLHEMDITALFIGDLVDELRRQGWKIISPEQAYTDDIALYQTERVLKYNPGRIGEIARDNDQKSNLWHKTLDEAYLKQAFDQQVLNKTSQE</sequence>
<proteinExistence type="predicted"/>
<keyword evidence="2" id="KW-0378">Hydrolase</keyword>
<protein>
    <submittedName>
        <fullName evidence="4">Polysaccharide deacetylase</fullName>
    </submittedName>
</protein>
<evidence type="ECO:0000256" key="2">
    <source>
        <dbReference type="ARBA" id="ARBA00022801"/>
    </source>
</evidence>
<evidence type="ECO:0000313" key="4">
    <source>
        <dbReference type="EMBL" id="GLX76737.1"/>
    </source>
</evidence>
<evidence type="ECO:0000313" key="5">
    <source>
        <dbReference type="Proteomes" id="UP001157186"/>
    </source>
</evidence>
<dbReference type="Gene3D" id="3.20.20.370">
    <property type="entry name" value="Glycoside hydrolase/deacetylase"/>
    <property type="match status" value="1"/>
</dbReference>
<name>A0ABQ6GLC1_9GAMM</name>
<evidence type="ECO:0000256" key="1">
    <source>
        <dbReference type="ARBA" id="ARBA00022723"/>
    </source>
</evidence>